<evidence type="ECO:0000313" key="1">
    <source>
        <dbReference type="EMBL" id="KAK7580630.1"/>
    </source>
</evidence>
<organism evidence="1 2">
    <name type="scientific">Parthenolecanium corni</name>
    <dbReference type="NCBI Taxonomy" id="536013"/>
    <lineage>
        <taxon>Eukaryota</taxon>
        <taxon>Metazoa</taxon>
        <taxon>Ecdysozoa</taxon>
        <taxon>Arthropoda</taxon>
        <taxon>Hexapoda</taxon>
        <taxon>Insecta</taxon>
        <taxon>Pterygota</taxon>
        <taxon>Neoptera</taxon>
        <taxon>Paraneoptera</taxon>
        <taxon>Hemiptera</taxon>
        <taxon>Sternorrhyncha</taxon>
        <taxon>Coccoidea</taxon>
        <taxon>Coccidae</taxon>
        <taxon>Parthenolecanium</taxon>
    </lineage>
</organism>
<reference evidence="1 2" key="1">
    <citation type="submission" date="2024-03" db="EMBL/GenBank/DDBJ databases">
        <title>Adaptation during the transition from Ophiocordyceps entomopathogen to insect associate is accompanied by gene loss and intensified selection.</title>
        <authorList>
            <person name="Ward C.M."/>
            <person name="Onetto C.A."/>
            <person name="Borneman A.R."/>
        </authorList>
    </citation>
    <scope>NUCLEOTIDE SEQUENCE [LARGE SCALE GENOMIC DNA]</scope>
    <source>
        <strain evidence="1">AWRI1</strain>
        <tissue evidence="1">Single Adult Female</tissue>
    </source>
</reference>
<dbReference type="Proteomes" id="UP001367676">
    <property type="component" value="Unassembled WGS sequence"/>
</dbReference>
<keyword evidence="2" id="KW-1185">Reference proteome</keyword>
<sequence>MARTSSTTALLPRNATSPKVIKPKVLWWNDDLEEMHLTIKRLRRSAWRSKSARTKKLIKELRNTPWGKPYKVMVIPRRTQLQLLTDEVLLAAKFGGEEGSLDKNSEYLLSS</sequence>
<proteinExistence type="predicted"/>
<comment type="caution">
    <text evidence="1">The sequence shown here is derived from an EMBL/GenBank/DDBJ whole genome shotgun (WGS) entry which is preliminary data.</text>
</comment>
<accession>A0AAN9Y2E7</accession>
<evidence type="ECO:0000313" key="2">
    <source>
        <dbReference type="Proteomes" id="UP001367676"/>
    </source>
</evidence>
<gene>
    <name evidence="1" type="ORF">V9T40_001259</name>
</gene>
<name>A0AAN9Y2E7_9HEMI</name>
<dbReference type="AlphaFoldDB" id="A0AAN9Y2E7"/>
<dbReference type="EMBL" id="JBBCAQ010000034">
    <property type="protein sequence ID" value="KAK7580630.1"/>
    <property type="molecule type" value="Genomic_DNA"/>
</dbReference>
<protein>
    <submittedName>
        <fullName evidence="1">Uncharacterized protein</fullName>
    </submittedName>
</protein>